<evidence type="ECO:0000256" key="1">
    <source>
        <dbReference type="SAM" id="MobiDB-lite"/>
    </source>
</evidence>
<comment type="caution">
    <text evidence="4">The sequence shown here is derived from an EMBL/GenBank/DDBJ whole genome shotgun (WGS) entry which is preliminary data.</text>
</comment>
<feature type="transmembrane region" description="Helical" evidence="2">
    <location>
        <begin position="147"/>
        <end position="165"/>
    </location>
</feature>
<evidence type="ECO:0000313" key="5">
    <source>
        <dbReference type="Proteomes" id="UP001217838"/>
    </source>
</evidence>
<protein>
    <recommendedName>
        <fullName evidence="6">MYXO-CTERM domain-containing protein</fullName>
    </recommendedName>
</protein>
<reference evidence="4 5" key="1">
    <citation type="submission" date="2022-11" db="EMBL/GenBank/DDBJ databases">
        <title>Minimal conservation of predation-associated metabolite biosynthetic gene clusters underscores biosynthetic potential of Myxococcota including descriptions for ten novel species: Archangium lansinium sp. nov., Myxococcus landrumus sp. nov., Nannocystis bai.</title>
        <authorList>
            <person name="Ahearne A."/>
            <person name="Stevens C."/>
            <person name="Dowd S."/>
        </authorList>
    </citation>
    <scope>NUCLEOTIDE SEQUENCE [LARGE SCALE GENOMIC DNA]</scope>
    <source>
        <strain evidence="4 5">NCELM</strain>
    </source>
</reference>
<evidence type="ECO:0000256" key="2">
    <source>
        <dbReference type="SAM" id="Phobius"/>
    </source>
</evidence>
<accession>A0ABT5B239</accession>
<keyword evidence="2" id="KW-1133">Transmembrane helix</keyword>
<gene>
    <name evidence="4" type="ORF">POL58_10430</name>
</gene>
<feature type="compositionally biased region" description="Pro residues" evidence="1">
    <location>
        <begin position="120"/>
        <end position="141"/>
    </location>
</feature>
<dbReference type="Proteomes" id="UP001217838">
    <property type="component" value="Unassembled WGS sequence"/>
</dbReference>
<feature type="region of interest" description="Disordered" evidence="1">
    <location>
        <begin position="99"/>
        <end position="150"/>
    </location>
</feature>
<sequence>MSTRASWLVLAAATVAWLPGAALADIPPDPDSPDANCSKEKQCPTGEFCDYSFMPGQPESEWKHVGAECRTAAAAKGLQRRCRDGGNYSGVELFCPPGATGSWSPPGTKTAPAPESSKPAPAPASEPAKPAPAPASEPPKPATSSCAVGSASAGVGWLVLAFALLRRRRR</sequence>
<dbReference type="EMBL" id="JAQNDN010000003">
    <property type="protein sequence ID" value="MDC0668157.1"/>
    <property type="molecule type" value="Genomic_DNA"/>
</dbReference>
<keyword evidence="2" id="KW-0812">Transmembrane</keyword>
<organism evidence="4 5">
    <name type="scientific">Nannocystis radixulma</name>
    <dbReference type="NCBI Taxonomy" id="2995305"/>
    <lineage>
        <taxon>Bacteria</taxon>
        <taxon>Pseudomonadati</taxon>
        <taxon>Myxococcota</taxon>
        <taxon>Polyangia</taxon>
        <taxon>Nannocystales</taxon>
        <taxon>Nannocystaceae</taxon>
        <taxon>Nannocystis</taxon>
    </lineage>
</organism>
<proteinExistence type="predicted"/>
<keyword evidence="5" id="KW-1185">Reference proteome</keyword>
<keyword evidence="3" id="KW-0732">Signal</keyword>
<keyword evidence="2" id="KW-0472">Membrane</keyword>
<evidence type="ECO:0000313" key="4">
    <source>
        <dbReference type="EMBL" id="MDC0668157.1"/>
    </source>
</evidence>
<evidence type="ECO:0008006" key="6">
    <source>
        <dbReference type="Google" id="ProtNLM"/>
    </source>
</evidence>
<feature type="chain" id="PRO_5045288852" description="MYXO-CTERM domain-containing protein" evidence="3">
    <location>
        <begin position="25"/>
        <end position="170"/>
    </location>
</feature>
<name>A0ABT5B239_9BACT</name>
<dbReference type="RefSeq" id="WP_271997004.1">
    <property type="nucleotide sequence ID" value="NZ_JAQNDN010000003.1"/>
</dbReference>
<evidence type="ECO:0000256" key="3">
    <source>
        <dbReference type="SAM" id="SignalP"/>
    </source>
</evidence>
<feature type="signal peptide" evidence="3">
    <location>
        <begin position="1"/>
        <end position="24"/>
    </location>
</feature>